<protein>
    <submittedName>
        <fullName evidence="1">Uncharacterized protein</fullName>
    </submittedName>
</protein>
<name>A0ACB0L4A0_TRIPR</name>
<reference evidence="1" key="1">
    <citation type="submission" date="2023-10" db="EMBL/GenBank/DDBJ databases">
        <authorList>
            <person name="Rodriguez Cubillos JULIANA M."/>
            <person name="De Vega J."/>
        </authorList>
    </citation>
    <scope>NUCLEOTIDE SEQUENCE</scope>
</reference>
<keyword evidence="2" id="KW-1185">Reference proteome</keyword>
<comment type="caution">
    <text evidence="1">The sequence shown here is derived from an EMBL/GenBank/DDBJ whole genome shotgun (WGS) entry which is preliminary data.</text>
</comment>
<evidence type="ECO:0000313" key="1">
    <source>
        <dbReference type="EMBL" id="CAJ2662222.1"/>
    </source>
</evidence>
<gene>
    <name evidence="1" type="ORF">MILVUS5_LOCUS27832</name>
</gene>
<accession>A0ACB0L4A0</accession>
<evidence type="ECO:0000313" key="2">
    <source>
        <dbReference type="Proteomes" id="UP001177021"/>
    </source>
</evidence>
<dbReference type="Proteomes" id="UP001177021">
    <property type="component" value="Unassembled WGS sequence"/>
</dbReference>
<proteinExistence type="predicted"/>
<organism evidence="1 2">
    <name type="scientific">Trifolium pratense</name>
    <name type="common">Red clover</name>
    <dbReference type="NCBI Taxonomy" id="57577"/>
    <lineage>
        <taxon>Eukaryota</taxon>
        <taxon>Viridiplantae</taxon>
        <taxon>Streptophyta</taxon>
        <taxon>Embryophyta</taxon>
        <taxon>Tracheophyta</taxon>
        <taxon>Spermatophyta</taxon>
        <taxon>Magnoliopsida</taxon>
        <taxon>eudicotyledons</taxon>
        <taxon>Gunneridae</taxon>
        <taxon>Pentapetalae</taxon>
        <taxon>rosids</taxon>
        <taxon>fabids</taxon>
        <taxon>Fabales</taxon>
        <taxon>Fabaceae</taxon>
        <taxon>Papilionoideae</taxon>
        <taxon>50 kb inversion clade</taxon>
        <taxon>NPAAA clade</taxon>
        <taxon>Hologalegina</taxon>
        <taxon>IRL clade</taxon>
        <taxon>Trifolieae</taxon>
        <taxon>Trifolium</taxon>
    </lineage>
</organism>
<sequence length="474" mass="52987">MENWQDQHDALKGEVAQLTGKLDKALELLANMSQQAQPTILEAIEPATLTSQGGSVWPFLGLPAGYTPREYIPTQQVPQNAQTPQNRVEGSNTHATRVPQIKPVFVSQQGNLDDPRNAYQGPNLLGDVPKVISKVPRLEETHQKFKAIEDRLSMMEGGGDPLDLANMCLVPDLVLPPKFKVPDFERYKGLSCPKNHLIMYSRKMASFASDDKLMMHCFQDSLTGASLNWYMQLEGNQILSWRDLANAFIKQYQYNIDMAPDRTQLQNMSQKEGEPFRVYAQRWRELAAQVRPPLLEAELVDIFTNTLQGAYFERMVGSVSSGFSDLVKIGERFENGIKSGKIQANVGSQNTSKEPANSVAKKEEGETNVVTPKGRVLEPIPMPYSQLLSYLVHNGMVTPRATKPRTAPFPVWYNPQAKCEYHAGSEGHSVDNCQAFKNKVQDLVTKKLLTFKEGGPNIQDNPLPDHADPFMDVS</sequence>
<dbReference type="EMBL" id="CASHSV030000409">
    <property type="protein sequence ID" value="CAJ2662222.1"/>
    <property type="molecule type" value="Genomic_DNA"/>
</dbReference>